<evidence type="ECO:0008006" key="4">
    <source>
        <dbReference type="Google" id="ProtNLM"/>
    </source>
</evidence>
<reference evidence="2 3" key="1">
    <citation type="journal article" date="2014" name="Curr. Microbiol.">
        <title>Spirosoma radiotolerans sp. nov., a gamma-radiation-resistant bacterium isolated from gamma ray-irradiated soil.</title>
        <authorList>
            <person name="Lee J.J."/>
            <person name="Srinivasan S."/>
            <person name="Lim S."/>
            <person name="Joe M."/>
            <person name="Im S."/>
            <person name="Bae S.I."/>
            <person name="Park K.R."/>
            <person name="Han J.H."/>
            <person name="Park S.H."/>
            <person name="Joo B.M."/>
            <person name="Park S.J."/>
            <person name="Kim M.K."/>
        </authorList>
    </citation>
    <scope>NUCLEOTIDE SEQUENCE [LARGE SCALE GENOMIC DNA]</scope>
    <source>
        <strain evidence="2 3">DG5A</strain>
    </source>
</reference>
<dbReference type="EMBL" id="CP010429">
    <property type="protein sequence ID" value="AKD55624.1"/>
    <property type="molecule type" value="Genomic_DNA"/>
</dbReference>
<dbReference type="RefSeq" id="WP_046574121.1">
    <property type="nucleotide sequence ID" value="NZ_CP010429.1"/>
</dbReference>
<proteinExistence type="predicted"/>
<evidence type="ECO:0000313" key="2">
    <source>
        <dbReference type="EMBL" id="AKD55624.1"/>
    </source>
</evidence>
<sequence length="132" mass="14572">MKFVSLALVLWLSLSSLGFAQTKSVENEKFVFLNNGATIGMIVKSVIKADKQRLKLTDQQLPKAKEIITNATVSFNEGVKKLKASGMTSKKLRALAVAVETDKVHAYKPLLTPEQYTILVANHKKVFPEAKV</sequence>
<keyword evidence="1" id="KW-0732">Signal</keyword>
<name>A0A0E3ZWC9_9BACT</name>
<evidence type="ECO:0000313" key="3">
    <source>
        <dbReference type="Proteomes" id="UP000033054"/>
    </source>
</evidence>
<organism evidence="2 3">
    <name type="scientific">Spirosoma radiotolerans</name>
    <dbReference type="NCBI Taxonomy" id="1379870"/>
    <lineage>
        <taxon>Bacteria</taxon>
        <taxon>Pseudomonadati</taxon>
        <taxon>Bacteroidota</taxon>
        <taxon>Cytophagia</taxon>
        <taxon>Cytophagales</taxon>
        <taxon>Cytophagaceae</taxon>
        <taxon>Spirosoma</taxon>
    </lineage>
</organism>
<evidence type="ECO:0000256" key="1">
    <source>
        <dbReference type="SAM" id="SignalP"/>
    </source>
</evidence>
<feature type="chain" id="PRO_5002417023" description="Peptidylprolyl isomerase" evidence="1">
    <location>
        <begin position="21"/>
        <end position="132"/>
    </location>
</feature>
<dbReference type="KEGG" id="srd:SD10_12675"/>
<protein>
    <recommendedName>
        <fullName evidence="4">Peptidylprolyl isomerase</fullName>
    </recommendedName>
</protein>
<accession>A0A0E3ZWC9</accession>
<dbReference type="AlphaFoldDB" id="A0A0E3ZWC9"/>
<dbReference type="OrthoDB" id="960781at2"/>
<keyword evidence="3" id="KW-1185">Reference proteome</keyword>
<gene>
    <name evidence="2" type="ORF">SD10_12675</name>
</gene>
<dbReference type="HOGENOM" id="CLU_1915779_0_0_10"/>
<feature type="signal peptide" evidence="1">
    <location>
        <begin position="1"/>
        <end position="20"/>
    </location>
</feature>
<dbReference type="Proteomes" id="UP000033054">
    <property type="component" value="Chromosome"/>
</dbReference>
<dbReference type="PATRIC" id="fig|1379870.5.peg.2752"/>